<dbReference type="Ensembl" id="ENSGWIT00000003209.1">
    <property type="protein sequence ID" value="ENSGWIP00000002965.1"/>
    <property type="gene ID" value="ENSGWIG00000001641.1"/>
</dbReference>
<dbReference type="PANTHER" id="PTHR21683">
    <property type="entry name" value="COILED-COIL DOMAIN-CONTAINING PROTEIN 42 LIKE-2-LIKE-RELATED"/>
    <property type="match status" value="1"/>
</dbReference>
<evidence type="ECO:0000313" key="6">
    <source>
        <dbReference type="Proteomes" id="UP000694680"/>
    </source>
</evidence>
<proteinExistence type="predicted"/>
<sequence length="387" mass="45564">MRYINKFALPCLALDILFNIDLYFVSFFFFFFEKKKSKLRGSRRKIMKMNKAIAKEERQLKQLENSIERDNLRFEEFLKENEKKSVEAKTHYEEEAKVKQRMNTEIKSEVAKLEETLKDYKRYKELLFKLSPPEWQYAQRVKGLKGKVPSHSDKQEEQMNLENGTEGGHTGLSSPQNLTEQNLSLIQNSSRVEETLEELQQSIEINKRKIEKDEEQIELQIKDMKQRIDKEKVRGVKLEQKVKLHVSKHCFPHEQDVMLEVLSEKVAEVHRSCVSDRMVNLSTLEKLASIESYMSTLMQGLENIPEDKLEMMKRIKDSERRSRYCYILLGKQSARFTRSIYLSHKQNRTTCQSILHHHPRQLFVHNLNSGSNGTTESKACHSVLCDL</sequence>
<dbReference type="Pfam" id="PF13863">
    <property type="entry name" value="DUF4200"/>
    <property type="match status" value="1"/>
</dbReference>
<keyword evidence="3" id="KW-0472">Membrane</keyword>
<organism evidence="5 6">
    <name type="scientific">Gouania willdenowi</name>
    <name type="common">Blunt-snouted clingfish</name>
    <name type="synonym">Lepadogaster willdenowi</name>
    <dbReference type="NCBI Taxonomy" id="441366"/>
    <lineage>
        <taxon>Eukaryota</taxon>
        <taxon>Metazoa</taxon>
        <taxon>Chordata</taxon>
        <taxon>Craniata</taxon>
        <taxon>Vertebrata</taxon>
        <taxon>Euteleostomi</taxon>
        <taxon>Actinopterygii</taxon>
        <taxon>Neopterygii</taxon>
        <taxon>Teleostei</taxon>
        <taxon>Neoteleostei</taxon>
        <taxon>Acanthomorphata</taxon>
        <taxon>Ovalentaria</taxon>
        <taxon>Blenniimorphae</taxon>
        <taxon>Blenniiformes</taxon>
        <taxon>Gobiesocoidei</taxon>
        <taxon>Gobiesocidae</taxon>
        <taxon>Gobiesocinae</taxon>
        <taxon>Gouania</taxon>
    </lineage>
</organism>
<feature type="domain" description="DUF4200" evidence="4">
    <location>
        <begin position="39"/>
        <end position="132"/>
    </location>
</feature>
<reference evidence="5" key="2">
    <citation type="submission" date="2025-08" db="UniProtKB">
        <authorList>
            <consortium name="Ensembl"/>
        </authorList>
    </citation>
    <scope>IDENTIFICATION</scope>
</reference>
<dbReference type="PANTHER" id="PTHR21683:SF3">
    <property type="entry name" value="CILIA AND FLAGELLA ASSOCIATED PROTEIN 100"/>
    <property type="match status" value="1"/>
</dbReference>
<feature type="coiled-coil region" evidence="2">
    <location>
        <begin position="39"/>
        <end position="123"/>
    </location>
</feature>
<feature type="coiled-coil region" evidence="2">
    <location>
        <begin position="182"/>
        <end position="241"/>
    </location>
</feature>
<keyword evidence="1 2" id="KW-0175">Coiled coil</keyword>
<keyword evidence="3" id="KW-1133">Transmembrane helix</keyword>
<keyword evidence="3" id="KW-0812">Transmembrane</keyword>
<evidence type="ECO:0000259" key="4">
    <source>
        <dbReference type="Pfam" id="PF13863"/>
    </source>
</evidence>
<feature type="transmembrane region" description="Helical" evidence="3">
    <location>
        <begin position="12"/>
        <end position="32"/>
    </location>
</feature>
<dbReference type="InterPro" id="IPR025252">
    <property type="entry name" value="DUF4200"/>
</dbReference>
<dbReference type="InterPro" id="IPR051147">
    <property type="entry name" value="CFAP_domain-containing"/>
</dbReference>
<accession>A0A8C5DAQ0</accession>
<name>A0A8C5DAQ0_GOUWI</name>
<dbReference type="Proteomes" id="UP000694680">
    <property type="component" value="Chromosome 10"/>
</dbReference>
<keyword evidence="6" id="KW-1185">Reference proteome</keyword>
<dbReference type="AlphaFoldDB" id="A0A8C5DAQ0"/>
<evidence type="ECO:0000256" key="1">
    <source>
        <dbReference type="ARBA" id="ARBA00023054"/>
    </source>
</evidence>
<evidence type="ECO:0000256" key="2">
    <source>
        <dbReference type="SAM" id="Coils"/>
    </source>
</evidence>
<evidence type="ECO:0000256" key="3">
    <source>
        <dbReference type="SAM" id="Phobius"/>
    </source>
</evidence>
<reference evidence="5" key="1">
    <citation type="submission" date="2020-06" db="EMBL/GenBank/DDBJ databases">
        <authorList>
            <consortium name="Wellcome Sanger Institute Data Sharing"/>
        </authorList>
    </citation>
    <scope>NUCLEOTIDE SEQUENCE [LARGE SCALE GENOMIC DNA]</scope>
</reference>
<reference evidence="5" key="3">
    <citation type="submission" date="2025-09" db="UniProtKB">
        <authorList>
            <consortium name="Ensembl"/>
        </authorList>
    </citation>
    <scope>IDENTIFICATION</scope>
</reference>
<evidence type="ECO:0000313" key="5">
    <source>
        <dbReference type="Ensembl" id="ENSGWIP00000002965.1"/>
    </source>
</evidence>
<protein>
    <recommendedName>
        <fullName evidence="4">DUF4200 domain-containing protein</fullName>
    </recommendedName>
</protein>
<dbReference type="GO" id="GO:0005856">
    <property type="term" value="C:cytoskeleton"/>
    <property type="evidence" value="ECO:0007669"/>
    <property type="project" value="UniProtKB-ARBA"/>
</dbReference>